<comment type="caution">
    <text evidence="3">The sequence shown here is derived from an EMBL/GenBank/DDBJ whole genome shotgun (WGS) entry which is preliminary data.</text>
</comment>
<feature type="transmembrane region" description="Helical" evidence="2">
    <location>
        <begin position="387"/>
        <end position="408"/>
    </location>
</feature>
<feature type="transmembrane region" description="Helical" evidence="2">
    <location>
        <begin position="203"/>
        <end position="222"/>
    </location>
</feature>
<dbReference type="InterPro" id="IPR037660">
    <property type="entry name" value="CCDC51"/>
</dbReference>
<dbReference type="AlphaFoldDB" id="A0A8T2IWU7"/>
<sequence>MRHIGTVQTWKGNLTSQQHSPLVFDFGLNRLRIQMLCSSNKLTDSQMQIKDSPGSPVQRWREAGKTVARNTMRRAAITATNWWDRYERFVGLVEVREAQGKVAEAEKDFMVARGIVREARESVEVQQIKLKEIRDRLDRVSREDIQYLELATVEHKLLQEEKRLRASHASAEESEREKFSLFSASVRESHEKERTRAERTKNWSIIGSVLGAVIGVMGSTYINRVRLQELKSLLLEAQKGPISLQEAIHEHASVHSSQQKDLSYLIETLRNMVPMSSQSPPVPQGNPGSTVGNEPVLNVLKEHMALSKETGKSLETLQHKFGSLEMNINRIATDVQNVKSRVHSPPERILRSPVPKEDGQRGNLQDIILELTEAEQRLESHMNRNSVYSTTLTCTVIALTLPLLYILLKGN</sequence>
<protein>
    <recommendedName>
        <fullName evidence="5">Coiled-coil domain-containing protein 51</fullName>
    </recommendedName>
</protein>
<dbReference type="EMBL" id="JAACNH010000007">
    <property type="protein sequence ID" value="KAG8436017.1"/>
    <property type="molecule type" value="Genomic_DNA"/>
</dbReference>
<dbReference type="Proteomes" id="UP000812440">
    <property type="component" value="Chromosome 4"/>
</dbReference>
<proteinExistence type="predicted"/>
<keyword evidence="2" id="KW-0472">Membrane</keyword>
<evidence type="ECO:0000313" key="4">
    <source>
        <dbReference type="Proteomes" id="UP000812440"/>
    </source>
</evidence>
<evidence type="ECO:0000313" key="3">
    <source>
        <dbReference type="EMBL" id="KAG8436017.1"/>
    </source>
</evidence>
<feature type="coiled-coil region" evidence="1">
    <location>
        <begin position="116"/>
        <end position="143"/>
    </location>
</feature>
<reference evidence="3" key="1">
    <citation type="thesis" date="2020" institute="ProQuest LLC" country="789 East Eisenhower Parkway, Ann Arbor, MI, USA">
        <title>Comparative Genomics and Chromosome Evolution.</title>
        <authorList>
            <person name="Mudd A.B."/>
        </authorList>
    </citation>
    <scope>NUCLEOTIDE SEQUENCE</scope>
    <source>
        <strain evidence="3">Female2</strain>
        <tissue evidence="3">Blood</tissue>
    </source>
</reference>
<dbReference type="OrthoDB" id="6243211at2759"/>
<evidence type="ECO:0008006" key="5">
    <source>
        <dbReference type="Google" id="ProtNLM"/>
    </source>
</evidence>
<keyword evidence="2" id="KW-1133">Transmembrane helix</keyword>
<gene>
    <name evidence="3" type="ORF">GDO86_007205</name>
</gene>
<evidence type="ECO:0000256" key="1">
    <source>
        <dbReference type="SAM" id="Coils"/>
    </source>
</evidence>
<accession>A0A8T2IWU7</accession>
<keyword evidence="4" id="KW-1185">Reference proteome</keyword>
<dbReference type="PANTHER" id="PTHR28624">
    <property type="entry name" value="COILED-COIL DOMAIN-CONTAINING PROTEIN 51"/>
    <property type="match status" value="1"/>
</dbReference>
<keyword evidence="2" id="KW-0812">Transmembrane</keyword>
<dbReference type="PANTHER" id="PTHR28624:SF1">
    <property type="entry name" value="MITOCHONDRIAL POTASSIUM CHANNEL"/>
    <property type="match status" value="1"/>
</dbReference>
<name>A0A8T2IWU7_9PIPI</name>
<evidence type="ECO:0000256" key="2">
    <source>
        <dbReference type="SAM" id="Phobius"/>
    </source>
</evidence>
<organism evidence="3 4">
    <name type="scientific">Hymenochirus boettgeri</name>
    <name type="common">Congo dwarf clawed frog</name>
    <dbReference type="NCBI Taxonomy" id="247094"/>
    <lineage>
        <taxon>Eukaryota</taxon>
        <taxon>Metazoa</taxon>
        <taxon>Chordata</taxon>
        <taxon>Craniata</taxon>
        <taxon>Vertebrata</taxon>
        <taxon>Euteleostomi</taxon>
        <taxon>Amphibia</taxon>
        <taxon>Batrachia</taxon>
        <taxon>Anura</taxon>
        <taxon>Pipoidea</taxon>
        <taxon>Pipidae</taxon>
        <taxon>Pipinae</taxon>
        <taxon>Hymenochirus</taxon>
    </lineage>
</organism>
<keyword evidence="1" id="KW-0175">Coiled coil</keyword>